<sequence>MKTANPPQPKHKHTVAPRCPGPHSTGFFVVPDESLRILNFFAPKPDLPSRIIRCSRF</sequence>
<dbReference type="AlphaFoldDB" id="A0A3N4K4Y1"/>
<organism evidence="1 2">
    <name type="scientific">Choiromyces venosus 120613-1</name>
    <dbReference type="NCBI Taxonomy" id="1336337"/>
    <lineage>
        <taxon>Eukaryota</taxon>
        <taxon>Fungi</taxon>
        <taxon>Dikarya</taxon>
        <taxon>Ascomycota</taxon>
        <taxon>Pezizomycotina</taxon>
        <taxon>Pezizomycetes</taxon>
        <taxon>Pezizales</taxon>
        <taxon>Tuberaceae</taxon>
        <taxon>Choiromyces</taxon>
    </lineage>
</organism>
<evidence type="ECO:0000313" key="2">
    <source>
        <dbReference type="Proteomes" id="UP000276215"/>
    </source>
</evidence>
<reference evidence="1 2" key="1">
    <citation type="journal article" date="2018" name="Nat. Ecol. Evol.">
        <title>Pezizomycetes genomes reveal the molecular basis of ectomycorrhizal truffle lifestyle.</title>
        <authorList>
            <person name="Murat C."/>
            <person name="Payen T."/>
            <person name="Noel B."/>
            <person name="Kuo A."/>
            <person name="Morin E."/>
            <person name="Chen J."/>
            <person name="Kohler A."/>
            <person name="Krizsan K."/>
            <person name="Balestrini R."/>
            <person name="Da Silva C."/>
            <person name="Montanini B."/>
            <person name="Hainaut M."/>
            <person name="Levati E."/>
            <person name="Barry K.W."/>
            <person name="Belfiori B."/>
            <person name="Cichocki N."/>
            <person name="Clum A."/>
            <person name="Dockter R.B."/>
            <person name="Fauchery L."/>
            <person name="Guy J."/>
            <person name="Iotti M."/>
            <person name="Le Tacon F."/>
            <person name="Lindquist E.A."/>
            <person name="Lipzen A."/>
            <person name="Malagnac F."/>
            <person name="Mello A."/>
            <person name="Molinier V."/>
            <person name="Miyauchi S."/>
            <person name="Poulain J."/>
            <person name="Riccioni C."/>
            <person name="Rubini A."/>
            <person name="Sitrit Y."/>
            <person name="Splivallo R."/>
            <person name="Traeger S."/>
            <person name="Wang M."/>
            <person name="Zifcakova L."/>
            <person name="Wipf D."/>
            <person name="Zambonelli A."/>
            <person name="Paolocci F."/>
            <person name="Nowrousian M."/>
            <person name="Ottonello S."/>
            <person name="Baldrian P."/>
            <person name="Spatafora J.W."/>
            <person name="Henrissat B."/>
            <person name="Nagy L.G."/>
            <person name="Aury J.M."/>
            <person name="Wincker P."/>
            <person name="Grigoriev I.V."/>
            <person name="Bonfante P."/>
            <person name="Martin F.M."/>
        </authorList>
    </citation>
    <scope>NUCLEOTIDE SEQUENCE [LARGE SCALE GENOMIC DNA]</scope>
    <source>
        <strain evidence="1 2">120613-1</strain>
    </source>
</reference>
<proteinExistence type="predicted"/>
<name>A0A3N4K4Y1_9PEZI</name>
<protein>
    <submittedName>
        <fullName evidence="1">Uncharacterized protein</fullName>
    </submittedName>
</protein>
<evidence type="ECO:0000313" key="1">
    <source>
        <dbReference type="EMBL" id="RPB05610.1"/>
    </source>
</evidence>
<gene>
    <name evidence="1" type="ORF">L873DRAFT_1797297</name>
</gene>
<dbReference type="Proteomes" id="UP000276215">
    <property type="component" value="Unassembled WGS sequence"/>
</dbReference>
<keyword evidence="2" id="KW-1185">Reference proteome</keyword>
<dbReference type="EMBL" id="ML120352">
    <property type="protein sequence ID" value="RPB05610.1"/>
    <property type="molecule type" value="Genomic_DNA"/>
</dbReference>
<accession>A0A3N4K4Y1</accession>